<dbReference type="InParanoid" id="A0A6L2PXP2"/>
<gene>
    <name evidence="2" type="ORF">Cfor_03250</name>
</gene>
<protein>
    <submittedName>
        <fullName evidence="2">Uncharacterized protein</fullName>
    </submittedName>
</protein>
<feature type="region of interest" description="Disordered" evidence="1">
    <location>
        <begin position="20"/>
        <end position="130"/>
    </location>
</feature>
<reference evidence="3" key="1">
    <citation type="submission" date="2020-01" db="EMBL/GenBank/DDBJ databases">
        <title>Draft genome sequence of the Termite Coptotermes fromosanus.</title>
        <authorList>
            <person name="Itakura S."/>
            <person name="Yosikawa Y."/>
            <person name="Umezawa K."/>
        </authorList>
    </citation>
    <scope>NUCLEOTIDE SEQUENCE [LARGE SCALE GENOMIC DNA]</scope>
</reference>
<evidence type="ECO:0000256" key="1">
    <source>
        <dbReference type="SAM" id="MobiDB-lite"/>
    </source>
</evidence>
<evidence type="ECO:0000313" key="2">
    <source>
        <dbReference type="EMBL" id="GFG37306.1"/>
    </source>
</evidence>
<feature type="compositionally biased region" description="Basic and acidic residues" evidence="1">
    <location>
        <begin position="46"/>
        <end position="55"/>
    </location>
</feature>
<dbReference type="EMBL" id="BLKM01000688">
    <property type="protein sequence ID" value="GFG37306.1"/>
    <property type="molecule type" value="Genomic_DNA"/>
</dbReference>
<organism evidence="2 3">
    <name type="scientific">Coptotermes formosanus</name>
    <name type="common">Formosan subterranean termite</name>
    <dbReference type="NCBI Taxonomy" id="36987"/>
    <lineage>
        <taxon>Eukaryota</taxon>
        <taxon>Metazoa</taxon>
        <taxon>Ecdysozoa</taxon>
        <taxon>Arthropoda</taxon>
        <taxon>Hexapoda</taxon>
        <taxon>Insecta</taxon>
        <taxon>Pterygota</taxon>
        <taxon>Neoptera</taxon>
        <taxon>Polyneoptera</taxon>
        <taxon>Dictyoptera</taxon>
        <taxon>Blattodea</taxon>
        <taxon>Blattoidea</taxon>
        <taxon>Termitoidae</taxon>
        <taxon>Rhinotermitidae</taxon>
        <taxon>Coptotermes</taxon>
    </lineage>
</organism>
<feature type="compositionally biased region" description="Basic residues" evidence="1">
    <location>
        <begin position="112"/>
        <end position="130"/>
    </location>
</feature>
<sequence>MPLPTLIMIVGIRGGSNSIVLSYGPDQGHGPAHAVPVGEGHSGQWRNKEDRDQWRWSESPEPPTHKVNGASKEKRSHSSTHRNHEKNHSEERKSRKDQKRSRSRGQSSRTSNSHRKEKRRKSPHSHSRSK</sequence>
<accession>A0A6L2PXP2</accession>
<evidence type="ECO:0000313" key="3">
    <source>
        <dbReference type="Proteomes" id="UP000502823"/>
    </source>
</evidence>
<keyword evidence="3" id="KW-1185">Reference proteome</keyword>
<name>A0A6L2PXP2_COPFO</name>
<proteinExistence type="predicted"/>
<dbReference type="AlphaFoldDB" id="A0A6L2PXP2"/>
<dbReference type="Proteomes" id="UP000502823">
    <property type="component" value="Unassembled WGS sequence"/>
</dbReference>
<feature type="compositionally biased region" description="Basic residues" evidence="1">
    <location>
        <begin position="74"/>
        <end position="85"/>
    </location>
</feature>
<comment type="caution">
    <text evidence="2">The sequence shown here is derived from an EMBL/GenBank/DDBJ whole genome shotgun (WGS) entry which is preliminary data.</text>
</comment>